<dbReference type="InterPro" id="IPR050595">
    <property type="entry name" value="Bact_response_regulator"/>
</dbReference>
<dbReference type="Pfam" id="PF00072">
    <property type="entry name" value="Response_reg"/>
    <property type="match status" value="1"/>
</dbReference>
<dbReference type="Proteomes" id="UP001165667">
    <property type="component" value="Unassembled WGS sequence"/>
</dbReference>
<keyword evidence="2" id="KW-0805">Transcription regulation</keyword>
<dbReference type="GO" id="GO:0000160">
    <property type="term" value="P:phosphorelay signal transduction system"/>
    <property type="evidence" value="ECO:0007669"/>
    <property type="project" value="InterPro"/>
</dbReference>
<evidence type="ECO:0000256" key="2">
    <source>
        <dbReference type="ARBA" id="ARBA00023015"/>
    </source>
</evidence>
<reference evidence="6" key="1">
    <citation type="submission" date="2022-05" db="EMBL/GenBank/DDBJ databases">
        <authorList>
            <person name="Pankratov T."/>
        </authorList>
    </citation>
    <scope>NUCLEOTIDE SEQUENCE</scope>
    <source>
        <strain evidence="6">BP6-180914</strain>
    </source>
</reference>
<dbReference type="PANTHER" id="PTHR44591:SF3">
    <property type="entry name" value="RESPONSE REGULATORY DOMAIN-CONTAINING PROTEIN"/>
    <property type="match status" value="1"/>
</dbReference>
<evidence type="ECO:0000256" key="4">
    <source>
        <dbReference type="PROSITE-ProRule" id="PRU00169"/>
    </source>
</evidence>
<keyword evidence="7" id="KW-1185">Reference proteome</keyword>
<dbReference type="SUPFAM" id="SSF52172">
    <property type="entry name" value="CheY-like"/>
    <property type="match status" value="1"/>
</dbReference>
<feature type="domain" description="Response regulatory" evidence="5">
    <location>
        <begin position="11"/>
        <end position="124"/>
    </location>
</feature>
<dbReference type="RefSeq" id="WP_282586227.1">
    <property type="nucleotide sequence ID" value="NZ_JAMOIM010000012.1"/>
</dbReference>
<dbReference type="InterPro" id="IPR001789">
    <property type="entry name" value="Sig_transdc_resp-reg_receiver"/>
</dbReference>
<gene>
    <name evidence="6" type="ORF">M8523_17690</name>
</gene>
<dbReference type="Gene3D" id="3.40.50.2300">
    <property type="match status" value="1"/>
</dbReference>
<protein>
    <submittedName>
        <fullName evidence="6">Response regulator</fullName>
    </submittedName>
</protein>
<comment type="caution">
    <text evidence="6">The sequence shown here is derived from an EMBL/GenBank/DDBJ whole genome shotgun (WGS) entry which is preliminary data.</text>
</comment>
<organism evidence="6 7">
    <name type="scientific">Lichenifustis flavocetrariae</name>
    <dbReference type="NCBI Taxonomy" id="2949735"/>
    <lineage>
        <taxon>Bacteria</taxon>
        <taxon>Pseudomonadati</taxon>
        <taxon>Pseudomonadota</taxon>
        <taxon>Alphaproteobacteria</taxon>
        <taxon>Hyphomicrobiales</taxon>
        <taxon>Lichenihabitantaceae</taxon>
        <taxon>Lichenifustis</taxon>
    </lineage>
</organism>
<evidence type="ECO:0000256" key="3">
    <source>
        <dbReference type="ARBA" id="ARBA00023163"/>
    </source>
</evidence>
<feature type="modified residue" description="4-aspartylphosphate" evidence="4">
    <location>
        <position position="61"/>
    </location>
</feature>
<evidence type="ECO:0000256" key="1">
    <source>
        <dbReference type="ARBA" id="ARBA00022553"/>
    </source>
</evidence>
<name>A0AA41YZA3_9HYPH</name>
<dbReference type="PANTHER" id="PTHR44591">
    <property type="entry name" value="STRESS RESPONSE REGULATOR PROTEIN 1"/>
    <property type="match status" value="1"/>
</dbReference>
<accession>A0AA41YZA3</accession>
<dbReference type="EMBL" id="JAMOIM010000012">
    <property type="protein sequence ID" value="MCW6509853.1"/>
    <property type="molecule type" value="Genomic_DNA"/>
</dbReference>
<dbReference type="InterPro" id="IPR011006">
    <property type="entry name" value="CheY-like_superfamily"/>
</dbReference>
<sequence length="125" mass="13651">MATRSEGKKAIVLVVEDEAMLRMAAMDLVADAGFEAIEASNADEAIRILEARTDIHIVFTDVDMPGSMDGIKLAEAVRGRWPPIEIIVTSGHRIVAVEDLPKGSVFFAKPYRDEQIVAALRRMAA</sequence>
<evidence type="ECO:0000313" key="7">
    <source>
        <dbReference type="Proteomes" id="UP001165667"/>
    </source>
</evidence>
<evidence type="ECO:0000259" key="5">
    <source>
        <dbReference type="PROSITE" id="PS50110"/>
    </source>
</evidence>
<keyword evidence="3" id="KW-0804">Transcription</keyword>
<keyword evidence="1 4" id="KW-0597">Phosphoprotein</keyword>
<dbReference type="PROSITE" id="PS50110">
    <property type="entry name" value="RESPONSE_REGULATORY"/>
    <property type="match status" value="1"/>
</dbReference>
<dbReference type="AlphaFoldDB" id="A0AA41YZA3"/>
<evidence type="ECO:0000313" key="6">
    <source>
        <dbReference type="EMBL" id="MCW6509853.1"/>
    </source>
</evidence>
<proteinExistence type="predicted"/>
<dbReference type="SMART" id="SM00448">
    <property type="entry name" value="REC"/>
    <property type="match status" value="1"/>
</dbReference>